<sequence>MSATIITKKTIAKSFKNIMMTTPIQQISIRQIMDDANIRRQTFYDHFYDKYQLTTWIYEQDFKEYIQDYINYDPVDKIMVRFLNYLKDNHTFYQNALSYHDQNAFEETMRNHFFELSKEILMIEFKKNNTTVSQDEFHALAHFISFALVGIIIDWIDQDCDQDVDSLVTEIMICIERMSR</sequence>
<dbReference type="Proteomes" id="UP000515928">
    <property type="component" value="Chromosome"/>
</dbReference>
<name>A0A7G9RY89_9FIRM</name>
<accession>A0A7G9RY89</accession>
<dbReference type="InterPro" id="IPR012738">
    <property type="entry name" value="Tscrpt_reg_DhaS"/>
</dbReference>
<dbReference type="RefSeq" id="WP_187533690.1">
    <property type="nucleotide sequence ID" value="NZ_CBCSHU010000016.1"/>
</dbReference>
<dbReference type="Gene3D" id="1.10.357.10">
    <property type="entry name" value="Tetracycline Repressor, domain 2"/>
    <property type="match status" value="1"/>
</dbReference>
<evidence type="ECO:0000259" key="1">
    <source>
        <dbReference type="Pfam" id="PF14278"/>
    </source>
</evidence>
<keyword evidence="2" id="KW-0418">Kinase</keyword>
<dbReference type="NCBIfam" id="TIGR02366">
    <property type="entry name" value="DHAK_reg"/>
    <property type="match status" value="1"/>
</dbReference>
<dbReference type="SUPFAM" id="SSF46689">
    <property type="entry name" value="Homeodomain-like"/>
    <property type="match status" value="1"/>
</dbReference>
<protein>
    <submittedName>
        <fullName evidence="2">Dihydroxyacetone kinase transcriptional activator DhaS</fullName>
    </submittedName>
</protein>
<keyword evidence="3" id="KW-1185">Reference proteome</keyword>
<dbReference type="Pfam" id="PF14278">
    <property type="entry name" value="TetR_C_8"/>
    <property type="match status" value="1"/>
</dbReference>
<dbReference type="AlphaFoldDB" id="A0A7G9RY89"/>
<proteinExistence type="predicted"/>
<dbReference type="InterPro" id="IPR050624">
    <property type="entry name" value="HTH-type_Tx_Regulator"/>
</dbReference>
<dbReference type="PANTHER" id="PTHR43479:SF7">
    <property type="entry name" value="TETR-FAMILY TRANSCRIPTIONAL REGULATOR"/>
    <property type="match status" value="1"/>
</dbReference>
<dbReference type="PANTHER" id="PTHR43479">
    <property type="entry name" value="ACREF/ENVCD OPERON REPRESSOR-RELATED"/>
    <property type="match status" value="1"/>
</dbReference>
<evidence type="ECO:0000313" key="2">
    <source>
        <dbReference type="EMBL" id="QNN60564.1"/>
    </source>
</evidence>
<dbReference type="InterPro" id="IPR009057">
    <property type="entry name" value="Homeodomain-like_sf"/>
</dbReference>
<reference evidence="2 3" key="1">
    <citation type="submission" date="2020-08" db="EMBL/GenBank/DDBJ databases">
        <title>Genome sequence of Erysipelothrix inopinata DSM 15511T.</title>
        <authorList>
            <person name="Hyun D.-W."/>
            <person name="Bae J.-W."/>
        </authorList>
    </citation>
    <scope>NUCLEOTIDE SEQUENCE [LARGE SCALE GENOMIC DNA]</scope>
    <source>
        <strain evidence="2 3">DSM 15511</strain>
    </source>
</reference>
<keyword evidence="2" id="KW-0808">Transferase</keyword>
<gene>
    <name evidence="2" type="primary">dhaS</name>
    <name evidence="2" type="ORF">H9L01_09350</name>
</gene>
<dbReference type="EMBL" id="CP060715">
    <property type="protein sequence ID" value="QNN60564.1"/>
    <property type="molecule type" value="Genomic_DNA"/>
</dbReference>
<dbReference type="GO" id="GO:0016301">
    <property type="term" value="F:kinase activity"/>
    <property type="evidence" value="ECO:0007669"/>
    <property type="project" value="UniProtKB-KW"/>
</dbReference>
<dbReference type="KEGG" id="eio:H9L01_09350"/>
<feature type="domain" description="Transcriptional regulator TetR C-terminal Firmicutes type" evidence="1">
    <location>
        <begin position="77"/>
        <end position="175"/>
    </location>
</feature>
<dbReference type="InterPro" id="IPR039532">
    <property type="entry name" value="TetR_C_Firmicutes"/>
</dbReference>
<evidence type="ECO:0000313" key="3">
    <source>
        <dbReference type="Proteomes" id="UP000515928"/>
    </source>
</evidence>
<organism evidence="2 3">
    <name type="scientific">Erysipelothrix inopinata</name>
    <dbReference type="NCBI Taxonomy" id="225084"/>
    <lineage>
        <taxon>Bacteria</taxon>
        <taxon>Bacillati</taxon>
        <taxon>Bacillota</taxon>
        <taxon>Erysipelotrichia</taxon>
        <taxon>Erysipelotrichales</taxon>
        <taxon>Erysipelotrichaceae</taxon>
        <taxon>Erysipelothrix</taxon>
    </lineage>
</organism>